<sequence>AAICALFAVAAAANDDTSVVKLSDYPSVLYVTTPFAICFGALLSEQVVITDARCLHPFSNGDGASKKVSGTLDPDYLMVALPTGNISTTMHNILLSTQTFKDIDQAESRASTFFGLVANYVDNSTFFGVNSSAVHAYYPQSEYIESAQMNFDVGVVTLKHPIKKAPLAVLELDDIDADMADLTALSFAPPSTTDDPATLQTLYEGMDLTRAKKTGVTSLSRSDCDSDYKKAYGLDDMKSFKGHGLPDNKSPIFCTSFYDNTTACEEDTNIQITDSGDGVHSVNLNSTLFFVNSGSTIRVVGLGFPHLFEVRTDNSSSCSSNGFIHFPRTGLYIDWIGWASGGSIVSDGSWSDKPLTGNIIEDFVNPGGAATLLTSYATALIAITTTIVAALVAM</sequence>
<keyword evidence="1" id="KW-0472">Membrane</keyword>
<feature type="non-terminal residue" evidence="2">
    <location>
        <position position="1"/>
    </location>
</feature>
<reference evidence="2" key="1">
    <citation type="submission" date="2022-07" db="EMBL/GenBank/DDBJ databases">
        <title>Phylogenomic reconstructions and comparative analyses of Kickxellomycotina fungi.</title>
        <authorList>
            <person name="Reynolds N.K."/>
            <person name="Stajich J.E."/>
            <person name="Barry K."/>
            <person name="Grigoriev I.V."/>
            <person name="Crous P."/>
            <person name="Smith M.E."/>
        </authorList>
    </citation>
    <scope>NUCLEOTIDE SEQUENCE</scope>
    <source>
        <strain evidence="2">NRRL 1565</strain>
    </source>
</reference>
<evidence type="ECO:0000313" key="2">
    <source>
        <dbReference type="EMBL" id="KAJ2795862.1"/>
    </source>
</evidence>
<proteinExistence type="predicted"/>
<dbReference type="InterPro" id="IPR043504">
    <property type="entry name" value="Peptidase_S1_PA_chymotrypsin"/>
</dbReference>
<accession>A0A9W8LRU4</accession>
<keyword evidence="3" id="KW-1185">Reference proteome</keyword>
<dbReference type="Proteomes" id="UP001140094">
    <property type="component" value="Unassembled WGS sequence"/>
</dbReference>
<dbReference type="InterPro" id="IPR009003">
    <property type="entry name" value="Peptidase_S1_PA"/>
</dbReference>
<protein>
    <recommendedName>
        <fullName evidence="4">Peptidase S1 domain-containing protein</fullName>
    </recommendedName>
</protein>
<feature type="transmembrane region" description="Helical" evidence="1">
    <location>
        <begin position="373"/>
        <end position="393"/>
    </location>
</feature>
<name>A0A9W8LRU4_9FUNG</name>
<keyword evidence="1" id="KW-1133">Transmembrane helix</keyword>
<dbReference type="AlphaFoldDB" id="A0A9W8LRU4"/>
<dbReference type="SUPFAM" id="SSF50494">
    <property type="entry name" value="Trypsin-like serine proteases"/>
    <property type="match status" value="1"/>
</dbReference>
<dbReference type="EMBL" id="JANBUO010002062">
    <property type="protein sequence ID" value="KAJ2795862.1"/>
    <property type="molecule type" value="Genomic_DNA"/>
</dbReference>
<gene>
    <name evidence="2" type="ORF">H4R20_005734</name>
</gene>
<evidence type="ECO:0000256" key="1">
    <source>
        <dbReference type="SAM" id="Phobius"/>
    </source>
</evidence>
<comment type="caution">
    <text evidence="2">The sequence shown here is derived from an EMBL/GenBank/DDBJ whole genome shotgun (WGS) entry which is preliminary data.</text>
</comment>
<organism evidence="2 3">
    <name type="scientific">Coemansia guatemalensis</name>
    <dbReference type="NCBI Taxonomy" id="2761395"/>
    <lineage>
        <taxon>Eukaryota</taxon>
        <taxon>Fungi</taxon>
        <taxon>Fungi incertae sedis</taxon>
        <taxon>Zoopagomycota</taxon>
        <taxon>Kickxellomycotina</taxon>
        <taxon>Kickxellomycetes</taxon>
        <taxon>Kickxellales</taxon>
        <taxon>Kickxellaceae</taxon>
        <taxon>Coemansia</taxon>
    </lineage>
</organism>
<evidence type="ECO:0008006" key="4">
    <source>
        <dbReference type="Google" id="ProtNLM"/>
    </source>
</evidence>
<keyword evidence="1" id="KW-0812">Transmembrane</keyword>
<dbReference type="Gene3D" id="2.40.10.10">
    <property type="entry name" value="Trypsin-like serine proteases"/>
    <property type="match status" value="1"/>
</dbReference>
<evidence type="ECO:0000313" key="3">
    <source>
        <dbReference type="Proteomes" id="UP001140094"/>
    </source>
</evidence>
<dbReference type="OrthoDB" id="5578428at2759"/>